<dbReference type="KEGG" id="hhk:HH1059_11940"/>
<dbReference type="EMBL" id="AP017372">
    <property type="protein sequence ID" value="BAU57888.1"/>
    <property type="molecule type" value="Genomic_DNA"/>
</dbReference>
<dbReference type="InterPro" id="IPR006640">
    <property type="entry name" value="SprT-like_domain"/>
</dbReference>
<dbReference type="SMART" id="SM00731">
    <property type="entry name" value="SprT"/>
    <property type="match status" value="1"/>
</dbReference>
<dbReference type="GO" id="GO:0006950">
    <property type="term" value="P:response to stress"/>
    <property type="evidence" value="ECO:0007669"/>
    <property type="project" value="UniProtKB-ARBA"/>
</dbReference>
<proteinExistence type="predicted"/>
<evidence type="ECO:0000313" key="2">
    <source>
        <dbReference type="EMBL" id="BAU57888.1"/>
    </source>
</evidence>
<dbReference type="Proteomes" id="UP000218890">
    <property type="component" value="Chromosome"/>
</dbReference>
<dbReference type="RefSeq" id="WP_096409230.1">
    <property type="nucleotide sequence ID" value="NZ_AP017372.2"/>
</dbReference>
<dbReference type="OrthoDB" id="267364at2"/>
<dbReference type="PANTHER" id="PTHR38773:SF1">
    <property type="entry name" value="PROTEIN SPRT"/>
    <property type="match status" value="1"/>
</dbReference>
<keyword evidence="3" id="KW-1185">Reference proteome</keyword>
<protein>
    <submittedName>
        <fullName evidence="2">Protein sprT</fullName>
    </submittedName>
</protein>
<name>A0A0X8XAJ9_HALHR</name>
<dbReference type="PANTHER" id="PTHR38773">
    <property type="entry name" value="PROTEIN SPRT"/>
    <property type="match status" value="1"/>
</dbReference>
<feature type="domain" description="SprT-like" evidence="1">
    <location>
        <begin position="27"/>
        <end position="171"/>
    </location>
</feature>
<evidence type="ECO:0000313" key="3">
    <source>
        <dbReference type="Proteomes" id="UP000218890"/>
    </source>
</evidence>
<reference evidence="2" key="1">
    <citation type="submission" date="2016-02" db="EMBL/GenBank/DDBJ databases">
        <title>Halorhodospira halochloris DSM-1059 complete genome, version 2.</title>
        <authorList>
            <person name="Tsukatani Y."/>
        </authorList>
    </citation>
    <scope>NUCLEOTIDE SEQUENCE</scope>
    <source>
        <strain evidence="2">DSM 1059</strain>
    </source>
</reference>
<dbReference type="Pfam" id="PF10263">
    <property type="entry name" value="SprT-like"/>
    <property type="match status" value="1"/>
</dbReference>
<sequence>MAQDTQPRADLELRQQQVEQATTEWWQELNALYPRLQHSPLPRTEWFERGSRAGIADVRHWLVAFNRPMLERDDGFAIILPNTVVHELCHLAAYALHGTCGHDPAWRSVMEAVGFTPKRTHDLDITGLPGVQRRWRYRCSCGDVYVSTTRHNRIQQGKAIYRCTRCNDPLTH</sequence>
<dbReference type="AlphaFoldDB" id="A0A0X8XAJ9"/>
<accession>A0A0X8XAJ9</accession>
<organism evidence="2 3">
    <name type="scientific">Halorhodospira halochloris</name>
    <name type="common">Ectothiorhodospira halochloris</name>
    <dbReference type="NCBI Taxonomy" id="1052"/>
    <lineage>
        <taxon>Bacteria</taxon>
        <taxon>Pseudomonadati</taxon>
        <taxon>Pseudomonadota</taxon>
        <taxon>Gammaproteobacteria</taxon>
        <taxon>Chromatiales</taxon>
        <taxon>Ectothiorhodospiraceae</taxon>
        <taxon>Halorhodospira</taxon>
    </lineage>
</organism>
<gene>
    <name evidence="2" type="primary">sprT</name>
    <name evidence="2" type="ORF">HH1059_11940</name>
</gene>
<evidence type="ECO:0000259" key="1">
    <source>
        <dbReference type="SMART" id="SM00731"/>
    </source>
</evidence>